<sequence>MKVKVTSIGNSMGIVLPKEALRKLKAGKGDVLYLVDGPEGLTLTPYQQDFESQMQAAEKVMKKYRNALHELAK</sequence>
<dbReference type="EMBL" id="QFXD01000099">
    <property type="protein sequence ID" value="RDH91747.1"/>
    <property type="molecule type" value="Genomic_DNA"/>
</dbReference>
<evidence type="ECO:0000259" key="1">
    <source>
        <dbReference type="SMART" id="SM00966"/>
    </source>
</evidence>
<protein>
    <submittedName>
        <fullName evidence="2">AbrB/MazE/SpoVT family DNA-binding domain-containing protein</fullName>
    </submittedName>
</protein>
<dbReference type="SUPFAM" id="SSF89447">
    <property type="entry name" value="AbrB/MazE/MraZ-like"/>
    <property type="match status" value="1"/>
</dbReference>
<comment type="caution">
    <text evidence="2">The sequence shown here is derived from an EMBL/GenBank/DDBJ whole genome shotgun (WGS) entry which is preliminary data.</text>
</comment>
<evidence type="ECO:0000313" key="2">
    <source>
        <dbReference type="EMBL" id="RDH91747.1"/>
    </source>
</evidence>
<dbReference type="GO" id="GO:0003677">
    <property type="term" value="F:DNA binding"/>
    <property type="evidence" value="ECO:0007669"/>
    <property type="project" value="UniProtKB-KW"/>
</dbReference>
<dbReference type="NCBIfam" id="TIGR02609">
    <property type="entry name" value="doc_partner"/>
    <property type="match status" value="1"/>
</dbReference>
<dbReference type="InterPro" id="IPR013432">
    <property type="entry name" value="Doc_partner"/>
</dbReference>
<evidence type="ECO:0000313" key="3">
    <source>
        <dbReference type="Proteomes" id="UP000255508"/>
    </source>
</evidence>
<reference evidence="2 3" key="1">
    <citation type="journal article" date="2018" name="ISME J.">
        <title>Endosymbiont genomes yield clues of tubeworm success.</title>
        <authorList>
            <person name="Li Y."/>
            <person name="Liles M.R."/>
            <person name="Halanych K.M."/>
        </authorList>
    </citation>
    <scope>NUCLEOTIDE SEQUENCE [LARGE SCALE GENOMIC DNA]</scope>
    <source>
        <strain evidence="2">A1422</strain>
    </source>
</reference>
<gene>
    <name evidence="2" type="ORF">DIZ79_05340</name>
</gene>
<accession>A0A370DZ32</accession>
<proteinExistence type="predicted"/>
<dbReference type="InterPro" id="IPR007159">
    <property type="entry name" value="SpoVT-AbrB_dom"/>
</dbReference>
<dbReference type="AlphaFoldDB" id="A0A370DZ32"/>
<name>A0A370DZ32_9GAMM</name>
<dbReference type="Gene3D" id="2.10.260.10">
    <property type="match status" value="1"/>
</dbReference>
<dbReference type="Pfam" id="PF04014">
    <property type="entry name" value="MazE_antitoxin"/>
    <property type="match status" value="1"/>
</dbReference>
<organism evidence="2 3">
    <name type="scientific">endosymbiont of Lamellibrachia luymesi</name>
    <dbReference type="NCBI Taxonomy" id="2200907"/>
    <lineage>
        <taxon>Bacteria</taxon>
        <taxon>Pseudomonadati</taxon>
        <taxon>Pseudomonadota</taxon>
        <taxon>Gammaproteobacteria</taxon>
        <taxon>sulfur-oxidizing symbionts</taxon>
    </lineage>
</organism>
<dbReference type="SMART" id="SM00966">
    <property type="entry name" value="SpoVT_AbrB"/>
    <property type="match status" value="1"/>
</dbReference>
<feature type="domain" description="SpoVT-AbrB" evidence="1">
    <location>
        <begin position="6"/>
        <end position="51"/>
    </location>
</feature>
<dbReference type="InterPro" id="IPR037914">
    <property type="entry name" value="SpoVT-AbrB_sf"/>
</dbReference>
<dbReference type="Proteomes" id="UP000255508">
    <property type="component" value="Unassembled WGS sequence"/>
</dbReference>
<keyword evidence="2" id="KW-0238">DNA-binding</keyword>